<gene>
    <name evidence="8" type="ORF">BJ878DRAFT_77548</name>
</gene>
<dbReference type="Proteomes" id="UP000887226">
    <property type="component" value="Unassembled WGS sequence"/>
</dbReference>
<evidence type="ECO:0000256" key="5">
    <source>
        <dbReference type="ARBA" id="ARBA00023163"/>
    </source>
</evidence>
<dbReference type="AlphaFoldDB" id="A0A9P7Z9S1"/>
<dbReference type="PROSITE" id="PS50048">
    <property type="entry name" value="ZN2_CY6_FUNGAL_2"/>
    <property type="match status" value="1"/>
</dbReference>
<dbReference type="GO" id="GO:0000981">
    <property type="term" value="F:DNA-binding transcription factor activity, RNA polymerase II-specific"/>
    <property type="evidence" value="ECO:0007669"/>
    <property type="project" value="InterPro"/>
</dbReference>
<feature type="domain" description="Zn(2)-C6 fungal-type" evidence="7">
    <location>
        <begin position="43"/>
        <end position="71"/>
    </location>
</feature>
<dbReference type="EMBL" id="MU253754">
    <property type="protein sequence ID" value="KAG9248198.1"/>
    <property type="molecule type" value="Genomic_DNA"/>
</dbReference>
<protein>
    <recommendedName>
        <fullName evidence="7">Zn(2)-C6 fungal-type domain-containing protein</fullName>
    </recommendedName>
</protein>
<keyword evidence="2" id="KW-0862">Zinc</keyword>
<dbReference type="OrthoDB" id="2593732at2759"/>
<dbReference type="GO" id="GO:0008270">
    <property type="term" value="F:zinc ion binding"/>
    <property type="evidence" value="ECO:0007669"/>
    <property type="project" value="InterPro"/>
</dbReference>
<dbReference type="PANTHER" id="PTHR36206">
    <property type="entry name" value="ASPERCRYPTIN BIOSYNTHESIS CLUSTER-SPECIFIC TRANSCRIPTION REGULATOR ATNN-RELATED"/>
    <property type="match status" value="1"/>
</dbReference>
<proteinExistence type="predicted"/>
<dbReference type="Pfam" id="PF00172">
    <property type="entry name" value="Zn_clus"/>
    <property type="match status" value="1"/>
</dbReference>
<organism evidence="8 9">
    <name type="scientific">Calycina marina</name>
    <dbReference type="NCBI Taxonomy" id="1763456"/>
    <lineage>
        <taxon>Eukaryota</taxon>
        <taxon>Fungi</taxon>
        <taxon>Dikarya</taxon>
        <taxon>Ascomycota</taxon>
        <taxon>Pezizomycotina</taxon>
        <taxon>Leotiomycetes</taxon>
        <taxon>Helotiales</taxon>
        <taxon>Pezizellaceae</taxon>
        <taxon>Calycina</taxon>
    </lineage>
</organism>
<dbReference type="PROSITE" id="PS00463">
    <property type="entry name" value="ZN2_CY6_FUNGAL_1"/>
    <property type="match status" value="1"/>
</dbReference>
<dbReference type="InterPro" id="IPR052360">
    <property type="entry name" value="Transcr_Regulatory_Proteins"/>
</dbReference>
<name>A0A9P7Z9S1_9HELO</name>
<comment type="caution">
    <text evidence="8">The sequence shown here is derived from an EMBL/GenBank/DDBJ whole genome shotgun (WGS) entry which is preliminary data.</text>
</comment>
<evidence type="ECO:0000256" key="1">
    <source>
        <dbReference type="ARBA" id="ARBA00022723"/>
    </source>
</evidence>
<keyword evidence="5" id="KW-0804">Transcription</keyword>
<keyword evidence="3" id="KW-0805">Transcription regulation</keyword>
<evidence type="ECO:0000313" key="8">
    <source>
        <dbReference type="EMBL" id="KAG9248198.1"/>
    </source>
</evidence>
<dbReference type="CDD" id="cd00067">
    <property type="entry name" value="GAL4"/>
    <property type="match status" value="1"/>
</dbReference>
<dbReference type="PANTHER" id="PTHR36206:SF12">
    <property type="entry name" value="ASPERCRYPTIN BIOSYNTHESIS CLUSTER-SPECIFIC TRANSCRIPTION REGULATOR ATNN-RELATED"/>
    <property type="match status" value="1"/>
</dbReference>
<dbReference type="InterPro" id="IPR021858">
    <property type="entry name" value="Fun_TF"/>
</dbReference>
<dbReference type="SMART" id="SM00066">
    <property type="entry name" value="GAL4"/>
    <property type="match status" value="1"/>
</dbReference>
<keyword evidence="9" id="KW-1185">Reference proteome</keyword>
<dbReference type="GO" id="GO:0003677">
    <property type="term" value="F:DNA binding"/>
    <property type="evidence" value="ECO:0007669"/>
    <property type="project" value="UniProtKB-KW"/>
</dbReference>
<accession>A0A9P7Z9S1</accession>
<evidence type="ECO:0000256" key="4">
    <source>
        <dbReference type="ARBA" id="ARBA00023125"/>
    </source>
</evidence>
<reference evidence="8" key="1">
    <citation type="journal article" date="2021" name="IMA Fungus">
        <title>Genomic characterization of three marine fungi, including Emericellopsis atlantica sp. nov. with signatures of a generalist lifestyle and marine biomass degradation.</title>
        <authorList>
            <person name="Hagestad O.C."/>
            <person name="Hou L."/>
            <person name="Andersen J.H."/>
            <person name="Hansen E.H."/>
            <person name="Altermark B."/>
            <person name="Li C."/>
            <person name="Kuhnert E."/>
            <person name="Cox R.J."/>
            <person name="Crous P.W."/>
            <person name="Spatafora J.W."/>
            <person name="Lail K."/>
            <person name="Amirebrahimi M."/>
            <person name="Lipzen A."/>
            <person name="Pangilinan J."/>
            <person name="Andreopoulos W."/>
            <person name="Hayes R.D."/>
            <person name="Ng V."/>
            <person name="Grigoriev I.V."/>
            <person name="Jackson S.A."/>
            <person name="Sutton T.D.S."/>
            <person name="Dobson A.D.W."/>
            <person name="Rama T."/>
        </authorList>
    </citation>
    <scope>NUCLEOTIDE SEQUENCE</scope>
    <source>
        <strain evidence="8">TRa3180A</strain>
    </source>
</reference>
<dbReference type="SUPFAM" id="SSF57701">
    <property type="entry name" value="Zn2/Cys6 DNA-binding domain"/>
    <property type="match status" value="1"/>
</dbReference>
<keyword evidence="1" id="KW-0479">Metal-binding</keyword>
<evidence type="ECO:0000256" key="6">
    <source>
        <dbReference type="ARBA" id="ARBA00023242"/>
    </source>
</evidence>
<dbReference type="InterPro" id="IPR036864">
    <property type="entry name" value="Zn2-C6_fun-type_DNA-bd_sf"/>
</dbReference>
<evidence type="ECO:0000256" key="2">
    <source>
        <dbReference type="ARBA" id="ARBA00022833"/>
    </source>
</evidence>
<dbReference type="Pfam" id="PF11951">
    <property type="entry name" value="Fungal_trans_2"/>
    <property type="match status" value="1"/>
</dbReference>
<keyword evidence="4" id="KW-0238">DNA-binding</keyword>
<sequence length="318" mass="36525">MVYYLAIPYFGYLYFSRFSTVHSKMKPKPRQRYRICGTPVRTGCVTCKIRRVKCDETKPFCKRCTATDRQCDGYILMDQLSNRRHGPSSTGLGRPQDPLEQRFLQFFVSVTAPALFRDFSKDFWMRTVPAASNTEPCVRHVVIAVGALHQRFVSIQQFPFIDEDTSFESFAFQQYYIAIGLLQKLMSTQTHQMDITLLCCILFTYFDCLSGNHDGAIIHLKSGLRILDNTAVSLVRAAIGLEWEKVFAPLLLALGVQAATFVNPEYRKYRESLWNMMEQARLIPIPQTFSSLDEARHALETLTTDIMSDRTAEKEDVF</sequence>
<keyword evidence="6" id="KW-0539">Nucleus</keyword>
<dbReference type="InterPro" id="IPR001138">
    <property type="entry name" value="Zn2Cys6_DnaBD"/>
</dbReference>
<evidence type="ECO:0000256" key="3">
    <source>
        <dbReference type="ARBA" id="ARBA00023015"/>
    </source>
</evidence>
<evidence type="ECO:0000259" key="7">
    <source>
        <dbReference type="PROSITE" id="PS50048"/>
    </source>
</evidence>
<dbReference type="Gene3D" id="4.10.240.10">
    <property type="entry name" value="Zn(2)-C6 fungal-type DNA-binding domain"/>
    <property type="match status" value="1"/>
</dbReference>
<evidence type="ECO:0000313" key="9">
    <source>
        <dbReference type="Proteomes" id="UP000887226"/>
    </source>
</evidence>